<accession>A0A1W5P512</accession>
<name>A0A1W5P512_9CAUD</name>
<gene>
    <name evidence="1" type="ORF">PP2_022</name>
</gene>
<dbReference type="Proteomes" id="UP000223770">
    <property type="component" value="Segment"/>
</dbReference>
<keyword evidence="2" id="KW-1185">Reference proteome</keyword>
<evidence type="ECO:0000313" key="1">
    <source>
        <dbReference type="EMBL" id="AOT25388.1"/>
    </source>
</evidence>
<protein>
    <submittedName>
        <fullName evidence="1">Uncharacterized protein</fullName>
    </submittedName>
</protein>
<sequence>MAKGSNEAPLVYQVGQHVVIYQHLELEGYNLREYPGYEIGTVHTVTAYAGGHYLLDDAIAVLADEIVEHKYA</sequence>
<proteinExistence type="predicted"/>
<evidence type="ECO:0000313" key="2">
    <source>
        <dbReference type="Proteomes" id="UP000223770"/>
    </source>
</evidence>
<organism evidence="1 2">
    <name type="scientific">Pectobacterium phage PP2</name>
    <dbReference type="NCBI Taxonomy" id="1897743"/>
    <lineage>
        <taxon>Viruses</taxon>
        <taxon>Duplodnaviria</taxon>
        <taxon>Heunggongvirae</taxon>
        <taxon>Uroviricota</taxon>
        <taxon>Caudoviricetes</taxon>
        <taxon>Autographivirales</taxon>
        <taxon>Autonotataviridae</taxon>
        <taxon>Melnykvirinae</taxon>
        <taxon>Wanjuvirus</taxon>
        <taxon>Wanjuvirus PP2</taxon>
    </lineage>
</organism>
<reference evidence="1 2" key="1">
    <citation type="journal article" date="2017" name="Arch. Virol.">
        <title>Genomic characterization of bacteriophage vB_PcaP_PP2 infecting Pectobacterium carotovorum subsp. carotovorum, a new member of a proposed genus in the subfamily Autographivirinae.</title>
        <authorList>
            <person name="Lim J.A."/>
            <person name="Heu S."/>
            <person name="Park J."/>
            <person name="Roh E."/>
        </authorList>
    </citation>
    <scope>NUCLEOTIDE SEQUENCE [LARGE SCALE GENOMIC DNA]</scope>
</reference>
<dbReference type="EMBL" id="KX756572">
    <property type="protein sequence ID" value="AOT25388.1"/>
    <property type="molecule type" value="Genomic_DNA"/>
</dbReference>